<evidence type="ECO:0000313" key="1">
    <source>
        <dbReference type="EMBL" id="CAB1434728.1"/>
    </source>
</evidence>
<keyword evidence="2" id="KW-1185">Reference proteome</keyword>
<sequence>MEFKFTDWLQTGVSRGTGEGSLNPPLQRLQERLNTGGAECSSHSLSDGVRKSLHTDIFSSYHHFQHLGHTGCMNGTGPEDVQNGFIPETCLAAPPQARSRHAPCVRKQQTCARRSRLALYTNPV</sequence>
<dbReference type="AlphaFoldDB" id="A0A9N7YS21"/>
<accession>A0A9N7YS21</accession>
<evidence type="ECO:0000313" key="2">
    <source>
        <dbReference type="Proteomes" id="UP001153269"/>
    </source>
</evidence>
<gene>
    <name evidence="1" type="ORF">PLEPLA_LOCUS22775</name>
</gene>
<dbReference type="Proteomes" id="UP001153269">
    <property type="component" value="Unassembled WGS sequence"/>
</dbReference>
<organism evidence="1 2">
    <name type="scientific">Pleuronectes platessa</name>
    <name type="common">European plaice</name>
    <dbReference type="NCBI Taxonomy" id="8262"/>
    <lineage>
        <taxon>Eukaryota</taxon>
        <taxon>Metazoa</taxon>
        <taxon>Chordata</taxon>
        <taxon>Craniata</taxon>
        <taxon>Vertebrata</taxon>
        <taxon>Euteleostomi</taxon>
        <taxon>Actinopterygii</taxon>
        <taxon>Neopterygii</taxon>
        <taxon>Teleostei</taxon>
        <taxon>Neoteleostei</taxon>
        <taxon>Acanthomorphata</taxon>
        <taxon>Carangaria</taxon>
        <taxon>Pleuronectiformes</taxon>
        <taxon>Pleuronectoidei</taxon>
        <taxon>Pleuronectidae</taxon>
        <taxon>Pleuronectes</taxon>
    </lineage>
</organism>
<comment type="caution">
    <text evidence="1">The sequence shown here is derived from an EMBL/GenBank/DDBJ whole genome shotgun (WGS) entry which is preliminary data.</text>
</comment>
<proteinExistence type="predicted"/>
<dbReference type="EMBL" id="CADEAL010001688">
    <property type="protein sequence ID" value="CAB1434728.1"/>
    <property type="molecule type" value="Genomic_DNA"/>
</dbReference>
<name>A0A9N7YS21_PLEPL</name>
<reference evidence="1" key="1">
    <citation type="submission" date="2020-03" db="EMBL/GenBank/DDBJ databases">
        <authorList>
            <person name="Weist P."/>
        </authorList>
    </citation>
    <scope>NUCLEOTIDE SEQUENCE</scope>
</reference>
<protein>
    <submittedName>
        <fullName evidence="1">Uncharacterized protein</fullName>
    </submittedName>
</protein>